<proteinExistence type="predicted"/>
<feature type="chain" id="PRO_5046835533" evidence="1">
    <location>
        <begin position="24"/>
        <end position="204"/>
    </location>
</feature>
<name>A0ABW9VHP3_9BURK</name>
<evidence type="ECO:0000313" key="4">
    <source>
        <dbReference type="Proteomes" id="UP000478090"/>
    </source>
</evidence>
<protein>
    <submittedName>
        <fullName evidence="3">PEP-CTERM sorting domain-containing protein</fullName>
    </submittedName>
</protein>
<dbReference type="InterPro" id="IPR013424">
    <property type="entry name" value="Ice-binding_C"/>
</dbReference>
<dbReference type="NCBIfam" id="TIGR02595">
    <property type="entry name" value="PEP_CTERM"/>
    <property type="match status" value="1"/>
</dbReference>
<dbReference type="Pfam" id="PF07589">
    <property type="entry name" value="PEP-CTERM"/>
    <property type="match status" value="1"/>
</dbReference>
<organism evidence="3 4">
    <name type="scientific">Duganella qianjiadongensis</name>
    <dbReference type="NCBI Taxonomy" id="2692176"/>
    <lineage>
        <taxon>Bacteria</taxon>
        <taxon>Pseudomonadati</taxon>
        <taxon>Pseudomonadota</taxon>
        <taxon>Betaproteobacteria</taxon>
        <taxon>Burkholderiales</taxon>
        <taxon>Oxalobacteraceae</taxon>
        <taxon>Telluria group</taxon>
        <taxon>Duganella</taxon>
    </lineage>
</organism>
<feature type="signal peptide" evidence="1">
    <location>
        <begin position="1"/>
        <end position="23"/>
    </location>
</feature>
<sequence length="204" mass="21001">MRAATIFKSVAVIAALVAGQAHAAPSELLTNGSFEATSIPDGSWSVYGSLPGWANIGSGIELRNNIAGSAYDGRNFVELDSYSNSAIEQQVATSAGKHYTLSFAIQDRAGVDLSSQGVEVFWNGTSQGVFSNATSWTVKTLDVIGNGASGTLRFAAAGTSDSLGTSLDKISLVAAPVPEPETYGMLLAGLALVGAVARRKARKA</sequence>
<gene>
    <name evidence="3" type="ORF">GTP27_05150</name>
</gene>
<dbReference type="Proteomes" id="UP000478090">
    <property type="component" value="Unassembled WGS sequence"/>
</dbReference>
<evidence type="ECO:0000313" key="3">
    <source>
        <dbReference type="EMBL" id="MYM38712.1"/>
    </source>
</evidence>
<keyword evidence="1" id="KW-0732">Signal</keyword>
<reference evidence="3 4" key="1">
    <citation type="submission" date="2019-12" db="EMBL/GenBank/DDBJ databases">
        <title>Novel species isolated from a subtropical stream in China.</title>
        <authorList>
            <person name="Lu H."/>
        </authorList>
    </citation>
    <scope>NUCLEOTIDE SEQUENCE [LARGE SCALE GENOMIC DNA]</scope>
    <source>
        <strain evidence="3 4">CY13W</strain>
    </source>
</reference>
<dbReference type="RefSeq" id="WP_161038084.1">
    <property type="nucleotide sequence ID" value="NZ_WWCM01000002.1"/>
</dbReference>
<keyword evidence="4" id="KW-1185">Reference proteome</keyword>
<evidence type="ECO:0000256" key="1">
    <source>
        <dbReference type="SAM" id="SignalP"/>
    </source>
</evidence>
<comment type="caution">
    <text evidence="3">The sequence shown here is derived from an EMBL/GenBank/DDBJ whole genome shotgun (WGS) entry which is preliminary data.</text>
</comment>
<evidence type="ECO:0000259" key="2">
    <source>
        <dbReference type="Pfam" id="PF07589"/>
    </source>
</evidence>
<dbReference type="Gene3D" id="2.60.120.260">
    <property type="entry name" value="Galactose-binding domain-like"/>
    <property type="match status" value="1"/>
</dbReference>
<feature type="domain" description="Ice-binding protein C-terminal" evidence="2">
    <location>
        <begin position="176"/>
        <end position="200"/>
    </location>
</feature>
<dbReference type="EMBL" id="WWCM01000002">
    <property type="protein sequence ID" value="MYM38712.1"/>
    <property type="molecule type" value="Genomic_DNA"/>
</dbReference>
<accession>A0ABW9VHP3</accession>
<dbReference type="NCBIfam" id="NF038126">
    <property type="entry name" value="PEP_CTERM_FxDxF"/>
    <property type="match status" value="1"/>
</dbReference>